<reference evidence="2" key="1">
    <citation type="submission" date="2011-07" db="EMBL/GenBank/DDBJ databases">
        <authorList>
            <consortium name="Caenorhabditis brenneri Sequencing and Analysis Consortium"/>
            <person name="Wilson R.K."/>
        </authorList>
    </citation>
    <scope>NUCLEOTIDE SEQUENCE [LARGE SCALE GENOMIC DNA]</scope>
    <source>
        <strain evidence="2">PB2801</strain>
    </source>
</reference>
<dbReference type="PANTHER" id="PTHR21503:SF8">
    <property type="entry name" value="F-BOX ASSOCIATED DOMAIN-CONTAINING PROTEIN-RELATED"/>
    <property type="match status" value="1"/>
</dbReference>
<dbReference type="AlphaFoldDB" id="G0NJ75"/>
<evidence type="ECO:0000313" key="1">
    <source>
        <dbReference type="EMBL" id="EGT32190.1"/>
    </source>
</evidence>
<dbReference type="OMA" id="HCEILEI"/>
<sequence>MAALQNMPVNLLLESVEDCKIHQLIKHAASIQDVKDTIAPWHQMGGIEFNHSWEAKSKSFILKLDIIYPMLGREEKEDEAQDTVTFKFNDSKFESIKMKLEELQNGIPIEEDYFKVGAVIYMKRNWENIANISSFLINTFTGPLEVAIKANFADRVSLMLRNLPLKQSFSIILMGFNQMTEDDANMVLQSVSRVDMFIFDKYKSTFDTFSASNFTTVMFDHCPFVSLNDIVVLENPKIHLVDSAIESEDLACFAVKWFNRELPKFEKLFLEYHDDTKNPIVFQNIIDYNPNFTRKKEKARRKFMRKTDFTIPDEYRRVWNSTEAIDIFRPDGSFGTIARVRNSTYFVVWHNASAH</sequence>
<dbReference type="EMBL" id="GL379894">
    <property type="protein sequence ID" value="EGT32190.1"/>
    <property type="molecule type" value="Genomic_DNA"/>
</dbReference>
<organism evidence="2">
    <name type="scientific">Caenorhabditis brenneri</name>
    <name type="common">Nematode worm</name>
    <dbReference type="NCBI Taxonomy" id="135651"/>
    <lineage>
        <taxon>Eukaryota</taxon>
        <taxon>Metazoa</taxon>
        <taxon>Ecdysozoa</taxon>
        <taxon>Nematoda</taxon>
        <taxon>Chromadorea</taxon>
        <taxon>Rhabditida</taxon>
        <taxon>Rhabditina</taxon>
        <taxon>Rhabditomorpha</taxon>
        <taxon>Rhabditoidea</taxon>
        <taxon>Rhabditidae</taxon>
        <taxon>Peloderinae</taxon>
        <taxon>Caenorhabditis</taxon>
    </lineage>
</organism>
<evidence type="ECO:0008006" key="3">
    <source>
        <dbReference type="Google" id="ProtNLM"/>
    </source>
</evidence>
<keyword evidence="2" id="KW-1185">Reference proteome</keyword>
<evidence type="ECO:0000313" key="2">
    <source>
        <dbReference type="Proteomes" id="UP000008068"/>
    </source>
</evidence>
<accession>G0NJ75</accession>
<proteinExistence type="predicted"/>
<gene>
    <name evidence="1" type="ORF">CAEBREN_14952</name>
</gene>
<name>G0NJ75_CAEBE</name>
<dbReference type="eggNOG" id="ENOG502TK0I">
    <property type="taxonomic scope" value="Eukaryota"/>
</dbReference>
<dbReference type="PANTHER" id="PTHR21503">
    <property type="entry name" value="F-BOX-CONTAINING HYPOTHETICAL PROTEIN C.ELEGANS"/>
    <property type="match status" value="1"/>
</dbReference>
<protein>
    <recommendedName>
        <fullName evidence="3">F-box associated domain-containing protein</fullName>
    </recommendedName>
</protein>
<dbReference type="Proteomes" id="UP000008068">
    <property type="component" value="Unassembled WGS sequence"/>
</dbReference>
<dbReference type="InParanoid" id="G0NJ75"/>
<dbReference type="HOGENOM" id="CLU_781251_0_0_1"/>